<dbReference type="Proteomes" id="UP000565724">
    <property type="component" value="Unassembled WGS sequence"/>
</dbReference>
<gene>
    <name evidence="3" type="ORF">HP550_20365</name>
</gene>
<feature type="domain" description="eCIS core" evidence="2">
    <location>
        <begin position="8"/>
        <end position="84"/>
    </location>
</feature>
<feature type="region of interest" description="Disordered" evidence="1">
    <location>
        <begin position="113"/>
        <end position="150"/>
    </location>
</feature>
<dbReference type="RefSeq" id="WP_175349523.1">
    <property type="nucleotide sequence ID" value="NZ_JABMCI010000071.1"/>
</dbReference>
<dbReference type="Pfam" id="PF13699">
    <property type="entry name" value="eCIS_core"/>
    <property type="match status" value="1"/>
</dbReference>
<reference evidence="3 4" key="1">
    <citation type="submission" date="2020-05" db="EMBL/GenBank/DDBJ databases">
        <title>Genome Sequencing of Type Strains.</title>
        <authorList>
            <person name="Lemaire J.F."/>
            <person name="Inderbitzin P."/>
            <person name="Gregorio O.A."/>
            <person name="Collins S.B."/>
            <person name="Wespe N."/>
            <person name="Knight-Connoni V."/>
        </authorList>
    </citation>
    <scope>NUCLEOTIDE SEQUENCE [LARGE SCALE GENOMIC DNA]</scope>
    <source>
        <strain evidence="3 4">ATCC 25174</strain>
    </source>
</reference>
<comment type="caution">
    <text evidence="3">The sequence shown here is derived from an EMBL/GenBank/DDBJ whole genome shotgun (WGS) entry which is preliminary data.</text>
</comment>
<sequence>MLAEPGHPLPGDLLAQLEPGFGRTLRHVRVHDSASASRAAAALDARAFTLGDRVVLARGEYRPDTDRGRGLLAHEIAHVLQAGRPATEAVTSVVEPHLEAEADRAVRSLAAGGRPVLGRGPAGHVRRSPLTTAPPGGLPAAVPTPASTKAASAPGTAAVAKAAPSGPGTAAGAAQGLPPGLTVITDEPKGIGTTELVVQVDSFTLPLEKGAGTWVQQAYKEAAAGGRLVFTPLIQGSSTASYESVAAFKEGAESYKSIWLGRYGFTSTKALSSAIVAAAEDQQAAADKREAVRSALADPQVKAVVTGLATKLTDAKCDIDHIVEKQLGGTSIPSNLQLLTSDKNQASGRMTYAALVQIVNDIRAPGMRGTGVRRLQLRLPQVTVPAGSADPSFVVENLLRTGAVVGSDAVKAAADGKPMALSAGGQGETVAVRDTGETPLDKLAKRIVPGMRLTTYSRGPQGAKSKRDEVFGELDSRALSASGTKKADSRVVLDAVVGPGSAADAQSTGAGAEAGAAAAPFGESRRLRLDRAKNPKIAFYYPYMSPGELTTLALDPEGNLTGTGKLFPTIPFLGPLNVVYTKDELKLVAPIPAEKLRSPLPAAFRFTGGELALQLSPELVPSGLLMFSVGPAPKPLMLGRLTVAFANGTLVAQGTLTPAGAIPGIKAAEGLVEWSSASGWSGKITASTASIPASDANVTIGFRTQDGRFDPYADGAVTTKVRGATLVLGARWDGQGLGYRGSVTVLKPLPLVDKVDLSGRYNDRGLFLQGAAAVVWNNTAASMTVVYTRKEEDPEGKFSGQATVAVKTSKADGTVDLSFDEEGRYWGKGSVGYQVTPTLRPVLGVELTKERRVKLTGQVALGDIPLTKMWPSPEGGKVPIIKGVGVKFPIPTPVPAVTAFGEIRGSLGLGYGVGPVVLRGVVFTGELYPLEDDPKVTAKLVGVLAVPAYGELYGTFGAYIGLEVAAGAVGAKGGIEVSPTLRISAEGGVKVAADYDKDGFAFEADAYAKGRLTAQAKVDLVADLYAAWGLFSHRWTYNAASVSAQIGPEVRLTLGRIAYAKNGEITWPSLSQIKVEPEGIDPLDAVKEMLGRGEAKEV</sequence>
<dbReference type="InterPro" id="IPR025295">
    <property type="entry name" value="eCIS_core_dom"/>
</dbReference>
<name>A0A7Y6A651_9CELL</name>
<dbReference type="InterPro" id="IPR003615">
    <property type="entry name" value="HNH_nuc"/>
</dbReference>
<feature type="compositionally biased region" description="Low complexity" evidence="1">
    <location>
        <begin position="139"/>
        <end position="150"/>
    </location>
</feature>
<evidence type="ECO:0000259" key="2">
    <source>
        <dbReference type="Pfam" id="PF13699"/>
    </source>
</evidence>
<organism evidence="3 4">
    <name type="scientific">Cellulomonas humilata</name>
    <dbReference type="NCBI Taxonomy" id="144055"/>
    <lineage>
        <taxon>Bacteria</taxon>
        <taxon>Bacillati</taxon>
        <taxon>Actinomycetota</taxon>
        <taxon>Actinomycetes</taxon>
        <taxon>Micrococcales</taxon>
        <taxon>Cellulomonadaceae</taxon>
        <taxon>Cellulomonas</taxon>
    </lineage>
</organism>
<dbReference type="AlphaFoldDB" id="A0A7Y6A651"/>
<dbReference type="EMBL" id="JABMCI010000071">
    <property type="protein sequence ID" value="NUU19605.1"/>
    <property type="molecule type" value="Genomic_DNA"/>
</dbReference>
<evidence type="ECO:0000313" key="3">
    <source>
        <dbReference type="EMBL" id="NUU19605.1"/>
    </source>
</evidence>
<proteinExistence type="predicted"/>
<protein>
    <submittedName>
        <fullName evidence="3">DUF4157 domain-containing protein</fullName>
    </submittedName>
</protein>
<evidence type="ECO:0000313" key="4">
    <source>
        <dbReference type="Proteomes" id="UP000565724"/>
    </source>
</evidence>
<keyword evidence="4" id="KW-1185">Reference proteome</keyword>
<evidence type="ECO:0000256" key="1">
    <source>
        <dbReference type="SAM" id="MobiDB-lite"/>
    </source>
</evidence>
<dbReference type="CDD" id="cd00085">
    <property type="entry name" value="HNHc"/>
    <property type="match status" value="1"/>
</dbReference>
<accession>A0A7Y6A651</accession>